<feature type="domain" description="ATP-dependent DNA ligase family profile" evidence="18">
    <location>
        <begin position="293"/>
        <end position="427"/>
    </location>
</feature>
<dbReference type="InterPro" id="IPR050191">
    <property type="entry name" value="ATP-dep_DNA_ligase"/>
</dbReference>
<proteinExistence type="inferred from homology"/>
<keyword evidence="13 16" id="KW-0234">DNA repair</keyword>
<keyword evidence="7" id="KW-0479">Metal-binding</keyword>
<dbReference type="Pfam" id="PF04675">
    <property type="entry name" value="DNA_ligase_A_N"/>
    <property type="match status" value="1"/>
</dbReference>
<dbReference type="GO" id="GO:0006310">
    <property type="term" value="P:DNA recombination"/>
    <property type="evidence" value="ECO:0007669"/>
    <property type="project" value="UniProtKB-KW"/>
</dbReference>
<dbReference type="InterPro" id="IPR012309">
    <property type="entry name" value="DNA_ligase_ATP-dep_C"/>
</dbReference>
<evidence type="ECO:0000256" key="4">
    <source>
        <dbReference type="ARBA" id="ARBA00022598"/>
    </source>
</evidence>
<evidence type="ECO:0000256" key="7">
    <source>
        <dbReference type="ARBA" id="ARBA00022723"/>
    </source>
</evidence>
<keyword evidence="4 16" id="KW-0436">Ligase</keyword>
<dbReference type="PROSITE" id="PS00697">
    <property type="entry name" value="DNA_LIGASE_A1"/>
    <property type="match status" value="1"/>
</dbReference>
<dbReference type="CDD" id="cd07967">
    <property type="entry name" value="OBF_DNA_ligase_III"/>
    <property type="match status" value="1"/>
</dbReference>
<dbReference type="SUPFAM" id="SSF117018">
    <property type="entry name" value="ATP-dependent DNA ligase DNA-binding domain"/>
    <property type="match status" value="1"/>
</dbReference>
<evidence type="ECO:0000256" key="13">
    <source>
        <dbReference type="ARBA" id="ARBA00023204"/>
    </source>
</evidence>
<dbReference type="GO" id="GO:0005524">
    <property type="term" value="F:ATP binding"/>
    <property type="evidence" value="ECO:0007669"/>
    <property type="project" value="UniProtKB-KW"/>
</dbReference>
<evidence type="ECO:0000256" key="14">
    <source>
        <dbReference type="ARBA" id="ARBA00023306"/>
    </source>
</evidence>
<dbReference type="GO" id="GO:0071897">
    <property type="term" value="P:DNA biosynthetic process"/>
    <property type="evidence" value="ECO:0007669"/>
    <property type="project" value="InterPro"/>
</dbReference>
<dbReference type="InterPro" id="IPR001357">
    <property type="entry name" value="BRCT_dom"/>
</dbReference>
<dbReference type="InterPro" id="IPR012310">
    <property type="entry name" value="DNA_ligase_ATP-dep_cent"/>
</dbReference>
<dbReference type="Gene3D" id="3.40.50.10190">
    <property type="entry name" value="BRCT domain"/>
    <property type="match status" value="1"/>
</dbReference>
<dbReference type="InterPro" id="IPR012308">
    <property type="entry name" value="DNA_ligase_ATP-dep_N"/>
</dbReference>
<dbReference type="InterPro" id="IPR000977">
    <property type="entry name" value="DNA_ligase_ATP-dep"/>
</dbReference>
<dbReference type="NCBIfam" id="TIGR00574">
    <property type="entry name" value="dnl1"/>
    <property type="match status" value="1"/>
</dbReference>
<dbReference type="AlphaFoldDB" id="A0A0R3STW4"/>
<dbReference type="GO" id="GO:0006273">
    <property type="term" value="P:lagging strand elongation"/>
    <property type="evidence" value="ECO:0007669"/>
    <property type="project" value="TreeGrafter"/>
</dbReference>
<name>A0A0R3STW4_HYMDI</name>
<dbReference type="Gene3D" id="2.40.50.140">
    <property type="entry name" value="Nucleic acid-binding proteins"/>
    <property type="match status" value="1"/>
</dbReference>
<dbReference type="PANTHER" id="PTHR45674">
    <property type="entry name" value="DNA LIGASE 1/3 FAMILY MEMBER"/>
    <property type="match status" value="1"/>
</dbReference>
<dbReference type="EC" id="6.5.1.1" evidence="16"/>
<keyword evidence="11" id="KW-0460">Magnesium</keyword>
<dbReference type="InterPro" id="IPR036420">
    <property type="entry name" value="BRCT_dom_sf"/>
</dbReference>
<dbReference type="SUPFAM" id="SSF50249">
    <property type="entry name" value="Nucleic acid-binding proteins"/>
    <property type="match status" value="1"/>
</dbReference>
<keyword evidence="12 16" id="KW-0233">DNA recombination</keyword>
<evidence type="ECO:0000256" key="16">
    <source>
        <dbReference type="RuleBase" id="RU000617"/>
    </source>
</evidence>
<feature type="domain" description="BRCT" evidence="19">
    <location>
        <begin position="617"/>
        <end position="701"/>
    </location>
</feature>
<dbReference type="SUPFAM" id="SSF56091">
    <property type="entry name" value="DNA ligase/mRNA capping enzyme, catalytic domain"/>
    <property type="match status" value="1"/>
</dbReference>
<keyword evidence="8 16" id="KW-0547">Nucleotide-binding</keyword>
<keyword evidence="14" id="KW-0131">Cell cycle</keyword>
<evidence type="ECO:0000256" key="12">
    <source>
        <dbReference type="ARBA" id="ARBA00023172"/>
    </source>
</evidence>
<sequence length="709" mass="79395">MASFVEGSLHHETALILKLLLPKSSQRKFNVQDKQLVKYFSEIFNDDKDDMIKDLEKGDVALTLHKFFLKSPEMKPQKISKVSLKQVDKWLDDLSLASGDDARISVLTKCTKQFTADDFLVFIRLIKKDLRVNAGSKQVLDALNPQAYAAFQASHDIDAVVEKSKNSDVGKMKLTRKSLSVSIKLMTPVKPMLAEPGRSADVVIDKAATSGGVLVEIKYDGERVQVHKRGDKFVYYSRSLKPVQPHKVEHLKEFIPKAFPGATDLILDSEVLMLDTKTQKPLPFGTLGVHKQSAFKDAAVCLFVFDCLYINGKSLLLEPIKKRREILEQNMTIVPNRVLLSEKHEVQTKKDLNELMARVFSEGLEGLVIKPNDSVYEPGKRRWIKIKKDYLGQGAMADSADLIVLGAYFGTGKKGGLASVFLMGAFDPQTKQFCTVTKVGNGLDDKTLLKLQKQIKMVKISKDYSKVPKWLNVSRNMVPDFVVVDPKQSPIWEITGAEFSRAGAHTAGAGGGQEGISIRFPRVTRQRPDKTWRDATDVPRLESLFTSSHTQSDWSKRLDAISKPSNQLATRDTLKRAFKEIEEMNIDDSGDDDINDDVKDTKKPRLMRIRDSMGFRHLRELFNGFIIDVPKSLVDDSSFNMLYRRLVACGAVVMGDGLPNSNLSATHIIDWPDSSSANSNADNLVHVTVEWLEQSIKANKLQTLPTKQA</sequence>
<dbReference type="InterPro" id="IPR036599">
    <property type="entry name" value="DNA_ligase_N_sf"/>
</dbReference>
<dbReference type="FunFam" id="2.40.50.140:FF:000085">
    <property type="entry name" value="DNA ligase"/>
    <property type="match status" value="1"/>
</dbReference>
<dbReference type="Proteomes" id="UP000274504">
    <property type="component" value="Unassembled WGS sequence"/>
</dbReference>
<dbReference type="FunFam" id="3.30.470.30:FF:000003">
    <property type="entry name" value="DNA ligase"/>
    <property type="match status" value="1"/>
</dbReference>
<evidence type="ECO:0000256" key="8">
    <source>
        <dbReference type="ARBA" id="ARBA00022741"/>
    </source>
</evidence>
<dbReference type="GO" id="GO:0070421">
    <property type="term" value="C:DNA ligase III-XRCC1 complex"/>
    <property type="evidence" value="ECO:0007669"/>
    <property type="project" value="TreeGrafter"/>
</dbReference>
<dbReference type="GO" id="GO:0003910">
    <property type="term" value="F:DNA ligase (ATP) activity"/>
    <property type="evidence" value="ECO:0007669"/>
    <property type="project" value="UniProtKB-EC"/>
</dbReference>
<keyword evidence="9 16" id="KW-0227">DNA damage</keyword>
<protein>
    <recommendedName>
        <fullName evidence="16">DNA ligase</fullName>
        <ecNumber evidence="16">6.5.1.1</ecNumber>
    </recommendedName>
</protein>
<evidence type="ECO:0000313" key="22">
    <source>
        <dbReference type="WBParaSite" id="HDID_0000888401-mRNA-1"/>
    </source>
</evidence>
<evidence type="ECO:0000256" key="6">
    <source>
        <dbReference type="ARBA" id="ARBA00022705"/>
    </source>
</evidence>
<dbReference type="InterPro" id="IPR012340">
    <property type="entry name" value="NA-bd_OB-fold"/>
</dbReference>
<dbReference type="GO" id="GO:0003677">
    <property type="term" value="F:DNA binding"/>
    <property type="evidence" value="ECO:0007669"/>
    <property type="project" value="InterPro"/>
</dbReference>
<dbReference type="OrthoDB" id="206088at2759"/>
<evidence type="ECO:0000256" key="1">
    <source>
        <dbReference type="ARBA" id="ARBA00001946"/>
    </source>
</evidence>
<dbReference type="Gene3D" id="1.10.3260.10">
    <property type="entry name" value="DNA ligase, ATP-dependent, N-terminal domain"/>
    <property type="match status" value="1"/>
</dbReference>
<accession>A0A0R3STW4</accession>
<dbReference type="EMBL" id="UYSG01011161">
    <property type="protein sequence ID" value="VDL61200.1"/>
    <property type="molecule type" value="Genomic_DNA"/>
</dbReference>
<comment type="similarity">
    <text evidence="3 17">Belongs to the ATP-dependent DNA ligase family.</text>
</comment>
<evidence type="ECO:0000313" key="21">
    <source>
        <dbReference type="Proteomes" id="UP000274504"/>
    </source>
</evidence>
<evidence type="ECO:0000259" key="18">
    <source>
        <dbReference type="PROSITE" id="PS50160"/>
    </source>
</evidence>
<evidence type="ECO:0000313" key="20">
    <source>
        <dbReference type="EMBL" id="VDL61200.1"/>
    </source>
</evidence>
<evidence type="ECO:0000259" key="19">
    <source>
        <dbReference type="PROSITE" id="PS50172"/>
    </source>
</evidence>
<dbReference type="SUPFAM" id="SSF52113">
    <property type="entry name" value="BRCT domain"/>
    <property type="match status" value="1"/>
</dbReference>
<dbReference type="GO" id="GO:0006302">
    <property type="term" value="P:double-strand break repair"/>
    <property type="evidence" value="ECO:0007669"/>
    <property type="project" value="TreeGrafter"/>
</dbReference>
<dbReference type="InterPro" id="IPR016059">
    <property type="entry name" value="DNA_ligase_ATP-dep_CS"/>
</dbReference>
<dbReference type="Pfam" id="PF04679">
    <property type="entry name" value="DNA_ligase_A_C"/>
    <property type="match status" value="1"/>
</dbReference>
<keyword evidence="10 16" id="KW-0067">ATP-binding</keyword>
<keyword evidence="6" id="KW-0235">DNA replication</keyword>
<evidence type="ECO:0000256" key="3">
    <source>
        <dbReference type="ARBA" id="ARBA00007572"/>
    </source>
</evidence>
<comment type="cofactor">
    <cofactor evidence="1">
        <name>Mg(2+)</name>
        <dbReference type="ChEBI" id="CHEBI:18420"/>
    </cofactor>
</comment>
<dbReference type="PANTHER" id="PTHR45674:SF9">
    <property type="entry name" value="DNA LIGASE 3"/>
    <property type="match status" value="1"/>
</dbReference>
<dbReference type="Gene3D" id="3.30.470.30">
    <property type="entry name" value="DNA ligase/mRNA capping enzyme"/>
    <property type="match status" value="1"/>
</dbReference>
<comment type="subcellular location">
    <subcellularLocation>
        <location evidence="2">Nucleus</location>
    </subcellularLocation>
</comment>
<reference evidence="20 21" key="2">
    <citation type="submission" date="2018-11" db="EMBL/GenBank/DDBJ databases">
        <authorList>
            <consortium name="Pathogen Informatics"/>
        </authorList>
    </citation>
    <scope>NUCLEOTIDE SEQUENCE [LARGE SCALE GENOMIC DNA]</scope>
</reference>
<gene>
    <name evidence="20" type="ORF">HDID_LOCUS8882</name>
</gene>
<dbReference type="PROSITE" id="PS50160">
    <property type="entry name" value="DNA_LIGASE_A3"/>
    <property type="match status" value="1"/>
</dbReference>
<evidence type="ECO:0000256" key="11">
    <source>
        <dbReference type="ARBA" id="ARBA00022842"/>
    </source>
</evidence>
<dbReference type="GO" id="GO:0051301">
    <property type="term" value="P:cell division"/>
    <property type="evidence" value="ECO:0007669"/>
    <property type="project" value="UniProtKB-KW"/>
</dbReference>
<dbReference type="STRING" id="6216.A0A0R3STW4"/>
<evidence type="ECO:0000256" key="2">
    <source>
        <dbReference type="ARBA" id="ARBA00004123"/>
    </source>
</evidence>
<dbReference type="PROSITE" id="PS00333">
    <property type="entry name" value="DNA_LIGASE_A2"/>
    <property type="match status" value="1"/>
</dbReference>
<organism evidence="22">
    <name type="scientific">Hymenolepis diminuta</name>
    <name type="common">Rat tapeworm</name>
    <dbReference type="NCBI Taxonomy" id="6216"/>
    <lineage>
        <taxon>Eukaryota</taxon>
        <taxon>Metazoa</taxon>
        <taxon>Spiralia</taxon>
        <taxon>Lophotrochozoa</taxon>
        <taxon>Platyhelminthes</taxon>
        <taxon>Cestoda</taxon>
        <taxon>Eucestoda</taxon>
        <taxon>Cyclophyllidea</taxon>
        <taxon>Hymenolepididae</taxon>
        <taxon>Hymenolepis</taxon>
    </lineage>
</organism>
<evidence type="ECO:0000256" key="10">
    <source>
        <dbReference type="ARBA" id="ARBA00022840"/>
    </source>
</evidence>
<evidence type="ECO:0000256" key="9">
    <source>
        <dbReference type="ARBA" id="ARBA00022763"/>
    </source>
</evidence>
<evidence type="ECO:0000256" key="17">
    <source>
        <dbReference type="RuleBase" id="RU004196"/>
    </source>
</evidence>
<reference evidence="22" key="1">
    <citation type="submission" date="2016-03" db="UniProtKB">
        <authorList>
            <consortium name="WormBaseParasite"/>
        </authorList>
    </citation>
    <scope>IDENTIFICATION</scope>
</reference>
<keyword evidence="5" id="KW-0132">Cell division</keyword>
<dbReference type="WBParaSite" id="HDID_0000888401-mRNA-1">
    <property type="protein sequence ID" value="HDID_0000888401-mRNA-1"/>
    <property type="gene ID" value="HDID_0000888401"/>
</dbReference>
<dbReference type="Pfam" id="PF01068">
    <property type="entry name" value="DNA_ligase_A_M"/>
    <property type="match status" value="1"/>
</dbReference>
<dbReference type="PROSITE" id="PS50172">
    <property type="entry name" value="BRCT"/>
    <property type="match status" value="1"/>
</dbReference>
<evidence type="ECO:0000256" key="5">
    <source>
        <dbReference type="ARBA" id="ARBA00022618"/>
    </source>
</evidence>
<dbReference type="Gene3D" id="3.30.1490.70">
    <property type="match status" value="1"/>
</dbReference>
<dbReference type="GO" id="GO:0046872">
    <property type="term" value="F:metal ion binding"/>
    <property type="evidence" value="ECO:0007669"/>
    <property type="project" value="UniProtKB-KW"/>
</dbReference>
<evidence type="ECO:0000256" key="15">
    <source>
        <dbReference type="ARBA" id="ARBA00034003"/>
    </source>
</evidence>
<dbReference type="CDD" id="cd07902">
    <property type="entry name" value="Adenylation_DNA_ligase_III"/>
    <property type="match status" value="1"/>
</dbReference>
<comment type="catalytic activity">
    <reaction evidence="15 16">
        <text>ATP + (deoxyribonucleotide)n-3'-hydroxyl + 5'-phospho-(deoxyribonucleotide)m = (deoxyribonucleotide)n+m + AMP + diphosphate.</text>
        <dbReference type="EC" id="6.5.1.1"/>
    </reaction>
</comment>